<accession>A0A017HNX2</accession>
<keyword evidence="2" id="KW-1185">Reference proteome</keyword>
<dbReference type="AlphaFoldDB" id="A0A017HNX2"/>
<organism evidence="1 2">
    <name type="scientific">Rubellimicrobium mesophilum DSM 19309</name>
    <dbReference type="NCBI Taxonomy" id="442562"/>
    <lineage>
        <taxon>Bacteria</taxon>
        <taxon>Pseudomonadati</taxon>
        <taxon>Pseudomonadota</taxon>
        <taxon>Alphaproteobacteria</taxon>
        <taxon>Rhodobacterales</taxon>
        <taxon>Roseobacteraceae</taxon>
        <taxon>Rubellimicrobium</taxon>
    </lineage>
</organism>
<sequence length="92" mass="9979">MDEVFRDMTATLSEARHAVEQELAGMARAPDRSRLARLGQSVGELSFGADALLVRMLERDADDALVNAAETLVDFFRDTDEQIAAQLDAGPG</sequence>
<reference evidence="1 2" key="1">
    <citation type="submission" date="2013-02" db="EMBL/GenBank/DDBJ databases">
        <authorList>
            <person name="Fiebig A."/>
            <person name="Goeker M."/>
            <person name="Klenk H.-P.P."/>
        </authorList>
    </citation>
    <scope>NUCLEOTIDE SEQUENCE [LARGE SCALE GENOMIC DNA]</scope>
    <source>
        <strain evidence="1 2">DSM 19309</strain>
    </source>
</reference>
<proteinExistence type="predicted"/>
<evidence type="ECO:0000313" key="2">
    <source>
        <dbReference type="Proteomes" id="UP000019666"/>
    </source>
</evidence>
<protein>
    <submittedName>
        <fullName evidence="1">Uncharacterized protein</fullName>
    </submittedName>
</protein>
<dbReference type="HOGENOM" id="CLU_2411359_0_0_5"/>
<dbReference type="Proteomes" id="UP000019666">
    <property type="component" value="Unassembled WGS sequence"/>
</dbReference>
<dbReference type="EMBL" id="AOSK01000065">
    <property type="protein sequence ID" value="EYD75873.1"/>
    <property type="molecule type" value="Genomic_DNA"/>
</dbReference>
<comment type="caution">
    <text evidence="1">The sequence shown here is derived from an EMBL/GenBank/DDBJ whole genome shotgun (WGS) entry which is preliminary data.</text>
</comment>
<evidence type="ECO:0000313" key="1">
    <source>
        <dbReference type="EMBL" id="EYD75873.1"/>
    </source>
</evidence>
<name>A0A017HNX2_9RHOB</name>
<gene>
    <name evidence="1" type="ORF">Rumeso_02655</name>
</gene>